<proteinExistence type="predicted"/>
<evidence type="ECO:0000313" key="1">
    <source>
        <dbReference type="EMBL" id="PPR83688.1"/>
    </source>
</evidence>
<reference evidence="1 2" key="1">
    <citation type="submission" date="2015-01" db="EMBL/GenBank/DDBJ databases">
        <title>Genome of allotetraploid Gossypium barbadense reveals genomic plasticity and fiber elongation in cotton evolution.</title>
        <authorList>
            <person name="Chen X."/>
            <person name="Liu X."/>
            <person name="Zhao B."/>
            <person name="Zheng H."/>
            <person name="Hu Y."/>
            <person name="Lu G."/>
            <person name="Yang C."/>
            <person name="Chen J."/>
            <person name="Shan C."/>
            <person name="Zhang L."/>
            <person name="Zhou Y."/>
            <person name="Wang L."/>
            <person name="Guo W."/>
            <person name="Bai Y."/>
            <person name="Ruan J."/>
            <person name="Shangguan X."/>
            <person name="Mao Y."/>
            <person name="Jiang J."/>
            <person name="Zhu Y."/>
            <person name="Lei J."/>
            <person name="Kang H."/>
            <person name="Chen S."/>
            <person name="He X."/>
            <person name="Wang R."/>
            <person name="Wang Y."/>
            <person name="Chen J."/>
            <person name="Wang L."/>
            <person name="Yu S."/>
            <person name="Wang B."/>
            <person name="Wei J."/>
            <person name="Song S."/>
            <person name="Lu X."/>
            <person name="Gao Z."/>
            <person name="Gu W."/>
            <person name="Deng X."/>
            <person name="Ma D."/>
            <person name="Wang S."/>
            <person name="Liang W."/>
            <person name="Fang L."/>
            <person name="Cai C."/>
            <person name="Zhu X."/>
            <person name="Zhou B."/>
            <person name="Zhang Y."/>
            <person name="Chen Z."/>
            <person name="Xu S."/>
            <person name="Zhu R."/>
            <person name="Wang S."/>
            <person name="Zhang T."/>
            <person name="Zhao G."/>
        </authorList>
    </citation>
    <scope>NUCLEOTIDE SEQUENCE [LARGE SCALE GENOMIC DNA]</scope>
    <source>
        <strain evidence="2">cv. Xinhai21</strain>
        <tissue evidence="1">Leaf</tissue>
    </source>
</reference>
<sequence>MELVEDDDMEIMITLDCSPENVKLVELFMELVDVEPVQNVTPLNQQYEVEDPYTKVPKASVDSGFNHQGEDFSDLDIDEVPDDIDKEGTYDDDIVYAPLLENPAQSIVIRNDPSIYMLSVDLAAAHAFELLKYPDIIPSHRLVSDSKS</sequence>
<protein>
    <submittedName>
        <fullName evidence="1">Uncharacterized protein</fullName>
    </submittedName>
</protein>
<dbReference type="AlphaFoldDB" id="A0A2P5VXX5"/>
<dbReference type="EMBL" id="KZ670227">
    <property type="protein sequence ID" value="PPR83688.1"/>
    <property type="molecule type" value="Genomic_DNA"/>
</dbReference>
<organism evidence="1 2">
    <name type="scientific">Gossypium barbadense</name>
    <name type="common">Sea Island cotton</name>
    <name type="synonym">Hibiscus barbadensis</name>
    <dbReference type="NCBI Taxonomy" id="3634"/>
    <lineage>
        <taxon>Eukaryota</taxon>
        <taxon>Viridiplantae</taxon>
        <taxon>Streptophyta</taxon>
        <taxon>Embryophyta</taxon>
        <taxon>Tracheophyta</taxon>
        <taxon>Spermatophyta</taxon>
        <taxon>Magnoliopsida</taxon>
        <taxon>eudicotyledons</taxon>
        <taxon>Gunneridae</taxon>
        <taxon>Pentapetalae</taxon>
        <taxon>rosids</taxon>
        <taxon>malvids</taxon>
        <taxon>Malvales</taxon>
        <taxon>Malvaceae</taxon>
        <taxon>Malvoideae</taxon>
        <taxon>Gossypium</taxon>
    </lineage>
</organism>
<evidence type="ECO:0000313" key="2">
    <source>
        <dbReference type="Proteomes" id="UP000239757"/>
    </source>
</evidence>
<accession>A0A2P5VXX5</accession>
<gene>
    <name evidence="1" type="ORF">GOBAR_AA37021</name>
</gene>
<dbReference type="OrthoDB" id="10456117at2759"/>
<name>A0A2P5VXX5_GOSBA</name>
<dbReference type="Proteomes" id="UP000239757">
    <property type="component" value="Unassembled WGS sequence"/>
</dbReference>